<evidence type="ECO:0000313" key="5">
    <source>
        <dbReference type="EMBL" id="EOB02678.1"/>
    </source>
</evidence>
<keyword evidence="2" id="KW-0808">Transferase</keyword>
<dbReference type="PANTHER" id="PTHR48261:SF3">
    <property type="entry name" value="EXOSTOSIN GLYCOSYLTRANSFERASE 1"/>
    <property type="match status" value="1"/>
</dbReference>
<dbReference type="InterPro" id="IPR040911">
    <property type="entry name" value="Exostosin_GT47"/>
</dbReference>
<sequence>MENCSATGNPDPVLGQEDELSALLVFLSDRFFCRLLLQSSSAIPTSPLGPTSPPFGKRERNREGSLWQIIFRAALFGFLAVAGFMSVKGLILLELNGTKLPKVSAHLCSALPTAEQAALDKTRGRYLAVGANETIACSRRDQTSSARSGKIRALIGHPGPVPIVQEVLGSFSLPNCRRSQMPSGCGEEPKLPRRLLSKAGVNGKVTGTTGKNWTLPGLLGGGTLRQIGFVLPNIPSPHMCAERGSEGKGNVKDACGNCIIFPVYFSRRCSWVSGGQQEGFVCWELITDRERSPVYHYCSAFSHLIFKSYSDLGAGYEPVSQRYVSYEAWEETSAYFLISRAKNKEQPEGLMSRTHGLSGGTIDRQSLLELGALCKLNKAGVSAAFRHQLKKEVKPQDQESFPKGNLVPCLGTFSAPVRRWGNATFGHGKVNPWHEGWQSELSKQQKNGFKVYVYPQQKGEKIAESYQNVLAAIEGSRFYTSDPSQACLFVLSLDTLDRDQLSPQYVHNLRSKVQSLHLWNNGRNHLIFNLYSGTWPDYTEDVGFDIGQAMLAKASISTENFRPNFDVSIPLFSKDHPRTGGEKGFLRFNTIPPLRKYMLVFKGKRYLTGIGSDTRNALYHVHNGEDVVLLTTCKHGKDWQKHKDSRCDKDNTEYEKKHLNCDFPIKRDGHPRETLSVLVSGSPHKNLLSIRGRCLCCSVSPGEEVTPGLGPVLGVRSSRWGSPNAASGSAGAVTCSWGVAGSGVQCQPAPRVGWRMTTRSEPMEEAVVGDRGSALVFPAEARLLRWDVRIEMFTSGFGSQPAARPAHAGGLWLERRQLCKLKSPWDEARLRELIETVLCKSHLQFPNSLCRDAPKQISPFFNKYSSSYLENMDQKTLQRREARVLGAAASREQCKTIICALAEPFCVIRVYDLNKKHSKHIHKRMPAMVAVE</sequence>
<protein>
    <submittedName>
        <fullName evidence="5">Exostosin-1</fullName>
    </submittedName>
</protein>
<keyword evidence="3" id="KW-0472">Membrane</keyword>
<dbReference type="Proteomes" id="UP000296049">
    <property type="component" value="Unassembled WGS sequence"/>
</dbReference>
<evidence type="ECO:0000313" key="6">
    <source>
        <dbReference type="Proteomes" id="UP000296049"/>
    </source>
</evidence>
<reference evidence="6" key="1">
    <citation type="journal article" date="2013" name="Nat. Genet.">
        <title>The duck genome and transcriptome provide insight into an avian influenza virus reservoir species.</title>
        <authorList>
            <person name="Huang Y."/>
            <person name="Li Y."/>
            <person name="Burt D.W."/>
            <person name="Chen H."/>
            <person name="Zhang Y."/>
            <person name="Qian W."/>
            <person name="Kim H."/>
            <person name="Gan S."/>
            <person name="Zhao Y."/>
            <person name="Li J."/>
            <person name="Yi K."/>
            <person name="Feng H."/>
            <person name="Zhu P."/>
            <person name="Li B."/>
            <person name="Liu Q."/>
            <person name="Fairley S."/>
            <person name="Magor K.E."/>
            <person name="Du Z."/>
            <person name="Hu X."/>
            <person name="Goodman L."/>
            <person name="Tafer H."/>
            <person name="Vignal A."/>
            <person name="Lee T."/>
            <person name="Kim K.W."/>
            <person name="Sheng Z."/>
            <person name="An Y."/>
            <person name="Searle S."/>
            <person name="Herrero J."/>
            <person name="Groenen M.A."/>
            <person name="Crooijmans R.P."/>
            <person name="Faraut T."/>
            <person name="Cai Q."/>
            <person name="Webster R.G."/>
            <person name="Aldridge J.R."/>
            <person name="Warren W.C."/>
            <person name="Bartschat S."/>
            <person name="Kehr S."/>
            <person name="Marz M."/>
            <person name="Stadler P.F."/>
            <person name="Smith J."/>
            <person name="Kraus R.H."/>
            <person name="Zhao Y."/>
            <person name="Ren L."/>
            <person name="Fei J."/>
            <person name="Morisson M."/>
            <person name="Kaiser P."/>
            <person name="Griffin D.K."/>
            <person name="Rao M."/>
            <person name="Pitel F."/>
            <person name="Wang J."/>
            <person name="Li N."/>
        </authorList>
    </citation>
    <scope>NUCLEOTIDE SEQUENCE [LARGE SCALE GENOMIC DNA]</scope>
</reference>
<name>R0LQG7_ANAPL</name>
<dbReference type="InterPro" id="IPR004263">
    <property type="entry name" value="Exostosin"/>
</dbReference>
<evidence type="ECO:0000259" key="4">
    <source>
        <dbReference type="Pfam" id="PF03016"/>
    </source>
</evidence>
<keyword evidence="3" id="KW-1133">Transmembrane helix</keyword>
<accession>R0LQG7</accession>
<dbReference type="Pfam" id="PF03016">
    <property type="entry name" value="Exostosin_GT47"/>
    <property type="match status" value="1"/>
</dbReference>
<keyword evidence="2" id="KW-0328">Glycosyltransferase</keyword>
<dbReference type="PANTHER" id="PTHR48261">
    <property type="entry name" value="ACETYLGLUCOSAMINYLTRANSFERASE"/>
    <property type="match status" value="1"/>
</dbReference>
<dbReference type="GO" id="GO:0015012">
    <property type="term" value="P:heparan sulfate proteoglycan biosynthetic process"/>
    <property type="evidence" value="ECO:0007669"/>
    <property type="project" value="UniProtKB-ARBA"/>
</dbReference>
<gene>
    <name evidence="5" type="ORF">Anapl_14515</name>
</gene>
<dbReference type="AlphaFoldDB" id="R0LQG7"/>
<comment type="similarity">
    <text evidence="1">Belongs to the glycosyltransferase 47 family.</text>
</comment>
<evidence type="ECO:0000256" key="2">
    <source>
        <dbReference type="ARBA" id="ARBA00022676"/>
    </source>
</evidence>
<keyword evidence="6" id="KW-1185">Reference proteome</keyword>
<evidence type="ECO:0000256" key="1">
    <source>
        <dbReference type="ARBA" id="ARBA00010271"/>
    </source>
</evidence>
<dbReference type="EMBL" id="KB742933">
    <property type="protein sequence ID" value="EOB02678.1"/>
    <property type="molecule type" value="Genomic_DNA"/>
</dbReference>
<dbReference type="GO" id="GO:0016757">
    <property type="term" value="F:glycosyltransferase activity"/>
    <property type="evidence" value="ECO:0007669"/>
    <property type="project" value="UniProtKB-KW"/>
</dbReference>
<proteinExistence type="inferred from homology"/>
<evidence type="ECO:0000256" key="3">
    <source>
        <dbReference type="SAM" id="Phobius"/>
    </source>
</evidence>
<feature type="transmembrane region" description="Helical" evidence="3">
    <location>
        <begin position="69"/>
        <end position="93"/>
    </location>
</feature>
<organism evidence="5 6">
    <name type="scientific">Anas platyrhynchos</name>
    <name type="common">Mallard</name>
    <name type="synonym">Anas boschas</name>
    <dbReference type="NCBI Taxonomy" id="8839"/>
    <lineage>
        <taxon>Eukaryota</taxon>
        <taxon>Metazoa</taxon>
        <taxon>Chordata</taxon>
        <taxon>Craniata</taxon>
        <taxon>Vertebrata</taxon>
        <taxon>Euteleostomi</taxon>
        <taxon>Archelosauria</taxon>
        <taxon>Archosauria</taxon>
        <taxon>Dinosauria</taxon>
        <taxon>Saurischia</taxon>
        <taxon>Theropoda</taxon>
        <taxon>Coelurosauria</taxon>
        <taxon>Aves</taxon>
        <taxon>Neognathae</taxon>
        <taxon>Galloanserae</taxon>
        <taxon>Anseriformes</taxon>
        <taxon>Anatidae</taxon>
        <taxon>Anatinae</taxon>
        <taxon>Anas</taxon>
    </lineage>
</organism>
<feature type="domain" description="Exostosin GT47" evidence="4">
    <location>
        <begin position="446"/>
        <end position="658"/>
    </location>
</feature>
<keyword evidence="3" id="KW-0812">Transmembrane</keyword>